<evidence type="ECO:0000313" key="3">
    <source>
        <dbReference type="Proteomes" id="UP001066276"/>
    </source>
</evidence>
<sequence>MELLWETGRLDLLIRGSGEAGRLMRKASAGVAAEVREHAPPRGPHAAGTEALEWSDEEEGAERENQCLSIELGVGTGEGRERGTKQLKVYTKKKEEQPLNWDRGLDAMDRVTHSKGSQERGGRGHAGKDVGRIVRELRRGLYLSDPTEPCLGATGAAAVCQNSGTRTAERARGSADPRERET</sequence>
<dbReference type="EMBL" id="JANPWB010000009">
    <property type="protein sequence ID" value="KAJ1155161.1"/>
    <property type="molecule type" value="Genomic_DNA"/>
</dbReference>
<organism evidence="2 3">
    <name type="scientific">Pleurodeles waltl</name>
    <name type="common">Iberian ribbed newt</name>
    <dbReference type="NCBI Taxonomy" id="8319"/>
    <lineage>
        <taxon>Eukaryota</taxon>
        <taxon>Metazoa</taxon>
        <taxon>Chordata</taxon>
        <taxon>Craniata</taxon>
        <taxon>Vertebrata</taxon>
        <taxon>Euteleostomi</taxon>
        <taxon>Amphibia</taxon>
        <taxon>Batrachia</taxon>
        <taxon>Caudata</taxon>
        <taxon>Salamandroidea</taxon>
        <taxon>Salamandridae</taxon>
        <taxon>Pleurodelinae</taxon>
        <taxon>Pleurodeles</taxon>
    </lineage>
</organism>
<dbReference type="Proteomes" id="UP001066276">
    <property type="component" value="Chromosome 5"/>
</dbReference>
<comment type="caution">
    <text evidence="2">The sequence shown here is derived from an EMBL/GenBank/DDBJ whole genome shotgun (WGS) entry which is preliminary data.</text>
</comment>
<reference evidence="2" key="1">
    <citation type="journal article" date="2022" name="bioRxiv">
        <title>Sequencing and chromosome-scale assembly of the giantPleurodeles waltlgenome.</title>
        <authorList>
            <person name="Brown T."/>
            <person name="Elewa A."/>
            <person name="Iarovenko S."/>
            <person name="Subramanian E."/>
            <person name="Araus A.J."/>
            <person name="Petzold A."/>
            <person name="Susuki M."/>
            <person name="Suzuki K.-i.T."/>
            <person name="Hayashi T."/>
            <person name="Toyoda A."/>
            <person name="Oliveira C."/>
            <person name="Osipova E."/>
            <person name="Leigh N.D."/>
            <person name="Simon A."/>
            <person name="Yun M.H."/>
        </authorList>
    </citation>
    <scope>NUCLEOTIDE SEQUENCE</scope>
    <source>
        <strain evidence="2">20211129_DDA</strain>
        <tissue evidence="2">Liver</tissue>
    </source>
</reference>
<accession>A0AAV7RRL5</accession>
<feature type="compositionally biased region" description="Basic and acidic residues" evidence="1">
    <location>
        <begin position="167"/>
        <end position="182"/>
    </location>
</feature>
<proteinExistence type="predicted"/>
<gene>
    <name evidence="2" type="ORF">NDU88_007896</name>
</gene>
<dbReference type="AlphaFoldDB" id="A0AAV7RRL5"/>
<evidence type="ECO:0000256" key="1">
    <source>
        <dbReference type="SAM" id="MobiDB-lite"/>
    </source>
</evidence>
<keyword evidence="3" id="KW-1185">Reference proteome</keyword>
<feature type="region of interest" description="Disordered" evidence="1">
    <location>
        <begin position="159"/>
        <end position="182"/>
    </location>
</feature>
<evidence type="ECO:0000313" key="2">
    <source>
        <dbReference type="EMBL" id="KAJ1155161.1"/>
    </source>
</evidence>
<protein>
    <submittedName>
        <fullName evidence="2">Uncharacterized protein</fullName>
    </submittedName>
</protein>
<name>A0AAV7RRL5_PLEWA</name>